<accession>B2T7G8</accession>
<organism evidence="1 2">
    <name type="scientific">Paraburkholderia phytofirmans (strain DSM 17436 / LMG 22146 / PsJN)</name>
    <name type="common">Burkholderia phytofirmans</name>
    <dbReference type="NCBI Taxonomy" id="398527"/>
    <lineage>
        <taxon>Bacteria</taxon>
        <taxon>Pseudomonadati</taxon>
        <taxon>Pseudomonadota</taxon>
        <taxon>Betaproteobacteria</taxon>
        <taxon>Burkholderiales</taxon>
        <taxon>Burkholderiaceae</taxon>
        <taxon>Paraburkholderia</taxon>
    </lineage>
</organism>
<dbReference type="EMBL" id="CP001052">
    <property type="protein sequence ID" value="ACD18249.1"/>
    <property type="molecule type" value="Genomic_DNA"/>
</dbReference>
<protein>
    <submittedName>
        <fullName evidence="1">Uncharacterized protein</fullName>
    </submittedName>
</protein>
<proteinExistence type="predicted"/>
<name>B2T7G8_PARPJ</name>
<gene>
    <name evidence="1" type="ordered locus">Bphyt_3862</name>
</gene>
<dbReference type="AlphaFoldDB" id="B2T7G8"/>
<dbReference type="Proteomes" id="UP000001739">
    <property type="component" value="Chromosome 1"/>
</dbReference>
<evidence type="ECO:0000313" key="2">
    <source>
        <dbReference type="Proteomes" id="UP000001739"/>
    </source>
</evidence>
<sequence length="194" mass="21587">MIDSLFVSQSSPTGPTWTLTTRMGDILQELERKYGPRDLTYTPLGVEFHGDIPHIWYPGNCKHVAIRLSMAALPNPSRALYQLAHECVHLLSPSGGSAAPVLEEGLATIFSEDYALRICKQHFTPELPAYASAAADLRELLEIEPFAVERLRNVEPAFYKMGLETFVQAGLGEVPANLRDRLLMPFSDFRTKLG</sequence>
<dbReference type="eggNOG" id="ENOG5033WMT">
    <property type="taxonomic scope" value="Bacteria"/>
</dbReference>
<reference evidence="1 2" key="1">
    <citation type="journal article" date="2011" name="J. Bacteriol.">
        <title>Complete genome sequence of the plant growth-promoting endophyte Burkholderia phytofirmans strain PsJN.</title>
        <authorList>
            <person name="Weilharter A."/>
            <person name="Mitter B."/>
            <person name="Shin M.V."/>
            <person name="Chain P.S."/>
            <person name="Nowak J."/>
            <person name="Sessitsch A."/>
        </authorList>
    </citation>
    <scope>NUCLEOTIDE SEQUENCE [LARGE SCALE GENOMIC DNA]</scope>
    <source>
        <strain evidence="2">DSM 17436 / LMG 22146 / PsJN</strain>
    </source>
</reference>
<dbReference type="KEGG" id="bpy:Bphyt_3862"/>
<dbReference type="HOGENOM" id="CLU_120842_0_0_4"/>
<evidence type="ECO:0000313" key="1">
    <source>
        <dbReference type="EMBL" id="ACD18249.1"/>
    </source>
</evidence>